<gene>
    <name evidence="3" type="ORF">ENQ76_09685</name>
</gene>
<feature type="coiled-coil region" evidence="1">
    <location>
        <begin position="157"/>
        <end position="247"/>
    </location>
</feature>
<dbReference type="PANTHER" id="PTHR30386">
    <property type="entry name" value="MEMBRANE FUSION SUBUNIT OF EMRAB-TOLC MULTIDRUG EFFLUX PUMP"/>
    <property type="match status" value="1"/>
</dbReference>
<name>A0A7C2K183_9PLAN</name>
<reference evidence="3" key="1">
    <citation type="journal article" date="2020" name="mSystems">
        <title>Genome- and Community-Level Interaction Insights into Carbon Utilization and Element Cycling Functions of Hydrothermarchaeota in Hydrothermal Sediment.</title>
        <authorList>
            <person name="Zhou Z."/>
            <person name="Liu Y."/>
            <person name="Xu W."/>
            <person name="Pan J."/>
            <person name="Luo Z.H."/>
            <person name="Li M."/>
        </authorList>
    </citation>
    <scope>NUCLEOTIDE SEQUENCE [LARGE SCALE GENOMIC DNA]</scope>
    <source>
        <strain evidence="3">SpSt-339</strain>
    </source>
</reference>
<keyword evidence="2" id="KW-0472">Membrane</keyword>
<dbReference type="AlphaFoldDB" id="A0A7C2K183"/>
<keyword evidence="2" id="KW-1133">Transmembrane helix</keyword>
<comment type="caution">
    <text evidence="3">The sequence shown here is derived from an EMBL/GenBank/DDBJ whole genome shotgun (WGS) entry which is preliminary data.</text>
</comment>
<feature type="transmembrane region" description="Helical" evidence="2">
    <location>
        <begin position="32"/>
        <end position="51"/>
    </location>
</feature>
<dbReference type="InterPro" id="IPR050739">
    <property type="entry name" value="MFP"/>
</dbReference>
<accession>A0A7C2K183</accession>
<evidence type="ECO:0000256" key="1">
    <source>
        <dbReference type="SAM" id="Coils"/>
    </source>
</evidence>
<evidence type="ECO:0000313" key="3">
    <source>
        <dbReference type="EMBL" id="HEN15723.1"/>
    </source>
</evidence>
<sequence length="452" mass="50358">MTIVPRMAPFGSEESIPLADLTRSTRWVRRTAYWLFVALLASAVGVLFVPWQQSVAGKGRVITYDPNRRLQEIDAPIAGRLTEIKTGLVEGAHVNAGEVLMKIEVVDPILMDRLDDQVEALRRKLEAERTIVFAYEQQVNALIDVREQTELAQQAFVRVAEQKLLAEEKNLEAMQAGFEQAEKDRLRRKELFEQKVESRYEWELAERRAKEAESKVAQAEAYVSAAKSELQAKQAELVHKLREAQVKIDSAKAVYQKSLGDVASTEKELADIESKQLLQVQPVAAPLDGFVLKLRSFQGGQIVSAGQPLLELVPSTADQAVEIKVDGNDAPLVASLDARQRPRKVRLQFEGWPAVQFSGWPSVAVGTFGGMVATVDRSDDGQGKFRVLVVPDPDDRPWPDAEFLRQGARVNGWVLLNNVPLGQELWRQMNGFPPVVTVEPPSKGDVLLRGKK</sequence>
<organism evidence="3">
    <name type="scientific">Schlesneria paludicola</name>
    <dbReference type="NCBI Taxonomy" id="360056"/>
    <lineage>
        <taxon>Bacteria</taxon>
        <taxon>Pseudomonadati</taxon>
        <taxon>Planctomycetota</taxon>
        <taxon>Planctomycetia</taxon>
        <taxon>Planctomycetales</taxon>
        <taxon>Planctomycetaceae</taxon>
        <taxon>Schlesneria</taxon>
    </lineage>
</organism>
<dbReference type="Gene3D" id="1.10.287.470">
    <property type="entry name" value="Helix hairpin bin"/>
    <property type="match status" value="1"/>
</dbReference>
<dbReference type="PANTHER" id="PTHR30386:SF18">
    <property type="entry name" value="INNER MEMBRANE PROTEIN YIAV-RELATED"/>
    <property type="match status" value="1"/>
</dbReference>
<dbReference type="EMBL" id="DSOK01000273">
    <property type="protein sequence ID" value="HEN15723.1"/>
    <property type="molecule type" value="Genomic_DNA"/>
</dbReference>
<keyword evidence="1" id="KW-0175">Coiled coil</keyword>
<keyword evidence="2" id="KW-0812">Transmembrane</keyword>
<protein>
    <submittedName>
        <fullName evidence="3">HlyD family efflux transporter periplasmic adaptor subunit</fullName>
    </submittedName>
</protein>
<proteinExistence type="predicted"/>
<evidence type="ECO:0000256" key="2">
    <source>
        <dbReference type="SAM" id="Phobius"/>
    </source>
</evidence>
<dbReference type="Gene3D" id="2.40.50.100">
    <property type="match status" value="1"/>
</dbReference>